<feature type="region of interest" description="Disordered" evidence="1">
    <location>
        <begin position="1"/>
        <end position="31"/>
    </location>
</feature>
<organism evidence="3 4">
    <name type="scientific">Gnomoniopsis smithogilvyi</name>
    <dbReference type="NCBI Taxonomy" id="1191159"/>
    <lineage>
        <taxon>Eukaryota</taxon>
        <taxon>Fungi</taxon>
        <taxon>Dikarya</taxon>
        <taxon>Ascomycota</taxon>
        <taxon>Pezizomycotina</taxon>
        <taxon>Sordariomycetes</taxon>
        <taxon>Sordariomycetidae</taxon>
        <taxon>Diaporthales</taxon>
        <taxon>Gnomoniaceae</taxon>
        <taxon>Gnomoniopsis</taxon>
    </lineage>
</organism>
<dbReference type="Proteomes" id="UP001140453">
    <property type="component" value="Unassembled WGS sequence"/>
</dbReference>
<sequence length="526" mass="59917">MSTRSSDEERVAFLSSDPRSSDTELDDFLDKPRHHKKPLPLQTRLRAWLCSRPRLLRRNVFRHPLLAILIASKYILIALAILLLATPFIIPSYTRLPPHYRDLKARCKGSTPAPGCANPHNERVFISVSLYDKGGHLAGGRWGEQMLELIHMLGPDNTFLSIYENDSPLGKAPLEAFKRKVPCAHNIVYDDAVSLEGFGNVTLPNGSVRMKRLSYLSEMRNRALRPLDRFRTDNGLTAFDKVLFLNDVYFHTEDAAQLLFNTNMGDDGRAHYLSACALDYDKPFKFYDLYATRDAEGYSNGLPLFPIFSTAGQGLSRQDMLAQKDAVRVTSCWSGMVAMQARYVQNLAPELPTPGFDTIGAHVIDPEHPTTVQAPVRFRYEPEIFVDACECCLFLADVSTAARNTGAVEQGVFINPYVRVAYDDFVLRWLHRVKWWERLFVIPHGIISYLSGLPRNNPLREVQEGDPFVEEIWTKENRWELVNRTGRNGLFCAVREMQLISTEQRTGDKNWKNYDMPPGQALWFPT</sequence>
<dbReference type="EMBL" id="JAPEVB010000002">
    <property type="protein sequence ID" value="KAJ4393958.1"/>
    <property type="molecule type" value="Genomic_DNA"/>
</dbReference>
<accession>A0A9W9CZS3</accession>
<feature type="transmembrane region" description="Helical" evidence="2">
    <location>
        <begin position="65"/>
        <end position="90"/>
    </location>
</feature>
<proteinExistence type="predicted"/>
<dbReference type="PANTHER" id="PTHR34144">
    <property type="entry name" value="CHROMOSOME 8, WHOLE GENOME SHOTGUN SEQUENCE"/>
    <property type="match status" value="1"/>
</dbReference>
<keyword evidence="2" id="KW-0812">Transmembrane</keyword>
<evidence type="ECO:0008006" key="5">
    <source>
        <dbReference type="Google" id="ProtNLM"/>
    </source>
</evidence>
<dbReference type="AlphaFoldDB" id="A0A9W9CZS3"/>
<protein>
    <recommendedName>
        <fullName evidence="5">Glycosyltransferase family 69 protein</fullName>
    </recommendedName>
</protein>
<feature type="compositionally biased region" description="Basic and acidic residues" evidence="1">
    <location>
        <begin position="1"/>
        <end position="11"/>
    </location>
</feature>
<comment type="caution">
    <text evidence="3">The sequence shown here is derived from an EMBL/GenBank/DDBJ whole genome shotgun (WGS) entry which is preliminary data.</text>
</comment>
<reference evidence="3" key="1">
    <citation type="submission" date="2022-10" db="EMBL/GenBank/DDBJ databases">
        <title>Tapping the CABI collections for fungal endophytes: first genome assemblies for Collariella, Neodidymelliopsis, Ascochyta clinopodiicola, Didymella pomorum, Didymosphaeria variabile, Neocosmospora piperis and Neocucurbitaria cava.</title>
        <authorList>
            <person name="Hill R."/>
        </authorList>
    </citation>
    <scope>NUCLEOTIDE SEQUENCE</scope>
    <source>
        <strain evidence="3">IMI 355082</strain>
    </source>
</reference>
<evidence type="ECO:0000256" key="2">
    <source>
        <dbReference type="SAM" id="Phobius"/>
    </source>
</evidence>
<keyword evidence="4" id="KW-1185">Reference proteome</keyword>
<keyword evidence="2" id="KW-1133">Transmembrane helix</keyword>
<dbReference type="InterPro" id="IPR021047">
    <property type="entry name" value="Mannosyltransferase_CMT1"/>
</dbReference>
<dbReference type="Pfam" id="PF11735">
    <property type="entry name" value="CAP59_mtransfer"/>
    <property type="match status" value="1"/>
</dbReference>
<name>A0A9W9CZS3_9PEZI</name>
<evidence type="ECO:0000256" key="1">
    <source>
        <dbReference type="SAM" id="MobiDB-lite"/>
    </source>
</evidence>
<keyword evidence="2" id="KW-0472">Membrane</keyword>
<gene>
    <name evidence="3" type="ORF">N0V93_003175</name>
</gene>
<dbReference type="PANTHER" id="PTHR34144:SF8">
    <property type="entry name" value="GLYCOSYLTRANSFERASE FAMILY 69 PROTEIN"/>
    <property type="match status" value="1"/>
</dbReference>
<evidence type="ECO:0000313" key="3">
    <source>
        <dbReference type="EMBL" id="KAJ4393958.1"/>
    </source>
</evidence>
<evidence type="ECO:0000313" key="4">
    <source>
        <dbReference type="Proteomes" id="UP001140453"/>
    </source>
</evidence>
<dbReference type="OrthoDB" id="262547at2759"/>